<dbReference type="GO" id="GO:0016051">
    <property type="term" value="P:carbohydrate biosynthetic process"/>
    <property type="evidence" value="ECO:0007669"/>
    <property type="project" value="InterPro"/>
</dbReference>
<dbReference type="PANTHER" id="PTHR42966:SF2">
    <property type="entry name" value="PSEUDAMINIC ACID SYNTHASE"/>
    <property type="match status" value="1"/>
</dbReference>
<dbReference type="PROSITE" id="PS50844">
    <property type="entry name" value="AFP_LIKE"/>
    <property type="match status" value="1"/>
</dbReference>
<dbReference type="InterPro" id="IPR020030">
    <property type="entry name" value="Pseudaminic_synth_PseI"/>
</dbReference>
<dbReference type="Proteomes" id="UP000230935">
    <property type="component" value="Unassembled WGS sequence"/>
</dbReference>
<dbReference type="InterPro" id="IPR006190">
    <property type="entry name" value="SAF_AFP_Neu5Ac"/>
</dbReference>
<dbReference type="NCBIfam" id="TIGR03586">
    <property type="entry name" value="PseI"/>
    <property type="match status" value="1"/>
</dbReference>
<dbReference type="AlphaFoldDB" id="A0A2H0W1P2"/>
<dbReference type="GO" id="GO:0047444">
    <property type="term" value="F:N-acylneuraminate-9-phosphate synthase activity"/>
    <property type="evidence" value="ECO:0007669"/>
    <property type="project" value="TreeGrafter"/>
</dbReference>
<dbReference type="SUPFAM" id="SSF51569">
    <property type="entry name" value="Aldolase"/>
    <property type="match status" value="1"/>
</dbReference>
<dbReference type="InterPro" id="IPR057736">
    <property type="entry name" value="SAF_PseI/NeuA/NeuB"/>
</dbReference>
<comment type="caution">
    <text evidence="2">The sequence shown here is derived from an EMBL/GenBank/DDBJ whole genome shotgun (WGS) entry which is preliminary data.</text>
</comment>
<feature type="domain" description="AFP-like" evidence="1">
    <location>
        <begin position="305"/>
        <end position="361"/>
    </location>
</feature>
<dbReference type="InterPro" id="IPR051690">
    <property type="entry name" value="PseI-like"/>
</dbReference>
<dbReference type="Pfam" id="PF08666">
    <property type="entry name" value="SAF"/>
    <property type="match status" value="1"/>
</dbReference>
<evidence type="ECO:0000259" key="1">
    <source>
        <dbReference type="PROSITE" id="PS50844"/>
    </source>
</evidence>
<dbReference type="SUPFAM" id="SSF51269">
    <property type="entry name" value="AFP III-like domain"/>
    <property type="match status" value="1"/>
</dbReference>
<protein>
    <submittedName>
        <fullName evidence="2">Pseudaminic acid synthase</fullName>
    </submittedName>
</protein>
<dbReference type="PANTHER" id="PTHR42966">
    <property type="entry name" value="N-ACETYLNEURAMINATE SYNTHASE"/>
    <property type="match status" value="1"/>
</dbReference>
<dbReference type="InterPro" id="IPR036732">
    <property type="entry name" value="AFP_Neu5c_C_sf"/>
</dbReference>
<gene>
    <name evidence="2" type="primary">pseI</name>
    <name evidence="2" type="ORF">COT81_01915</name>
</gene>
<dbReference type="InterPro" id="IPR013785">
    <property type="entry name" value="Aldolase_TIM"/>
</dbReference>
<dbReference type="Pfam" id="PF03102">
    <property type="entry name" value="NeuB"/>
    <property type="match status" value="1"/>
</dbReference>
<name>A0A2H0W1P2_9BACT</name>
<dbReference type="InterPro" id="IPR013974">
    <property type="entry name" value="SAF"/>
</dbReference>
<evidence type="ECO:0000313" key="3">
    <source>
        <dbReference type="Proteomes" id="UP000230935"/>
    </source>
</evidence>
<dbReference type="Gene3D" id="3.20.20.70">
    <property type="entry name" value="Aldolase class I"/>
    <property type="match status" value="1"/>
</dbReference>
<proteinExistence type="predicted"/>
<sequence length="361" mass="40257">MNKKSFAIKTSKGQKNVGFGFPCFIIAEMSANHEQDYDQAVAIIKAAAAAGADAVKLQTYTADTLTIDSDQEWFQVDGKDNPESWKNQSFYELYQKAYTPWEWHADLQKLAHELGLIFFSTPFDNSAVDFLEQLQVPCYKIASYEATDIPLLKKVAATCKPVILSVGFASLEEIELALKTLKDNGAKDVALLHCTASYSLEPKVENTHLATMLDLADRFNVVVGFSDNMGGIEVPALAAAKGASIIEKHLVINHDGKALDNTFSLDQKEFAKMVEKIREQEKVMGNISYGPRTKQEEGNKRFRRSLFAVQDIKKGEPFTPNNVRVIRPANGLPPKDYEKVLTKMAKSDIRRGTPLSWDLIK</sequence>
<reference evidence="3" key="1">
    <citation type="submission" date="2017-09" db="EMBL/GenBank/DDBJ databases">
        <title>Depth-based differentiation of microbial function through sediment-hosted aquifers and enrichment of novel symbionts in the deep terrestrial subsurface.</title>
        <authorList>
            <person name="Probst A.J."/>
            <person name="Ladd B."/>
            <person name="Jarett J.K."/>
            <person name="Geller-Mcgrath D.E."/>
            <person name="Sieber C.M.K."/>
            <person name="Emerson J.B."/>
            <person name="Anantharaman K."/>
            <person name="Thomas B.C."/>
            <person name="Malmstrom R."/>
            <person name="Stieglmeier M."/>
            <person name="Klingl A."/>
            <person name="Woyke T."/>
            <person name="Ryan C.M."/>
            <person name="Banfield J.F."/>
        </authorList>
    </citation>
    <scope>NUCLEOTIDE SEQUENCE [LARGE SCALE GENOMIC DNA]</scope>
</reference>
<dbReference type="CDD" id="cd11615">
    <property type="entry name" value="SAF_NeuB_like"/>
    <property type="match status" value="1"/>
</dbReference>
<evidence type="ECO:0000313" key="2">
    <source>
        <dbReference type="EMBL" id="PIS05295.1"/>
    </source>
</evidence>
<dbReference type="InterPro" id="IPR013132">
    <property type="entry name" value="PseI/NeuA/B-like_N"/>
</dbReference>
<dbReference type="Gene3D" id="3.90.1210.10">
    <property type="entry name" value="Antifreeze-like/N-acetylneuraminic acid synthase C-terminal domain"/>
    <property type="match status" value="1"/>
</dbReference>
<accession>A0A2H0W1P2</accession>
<dbReference type="EMBL" id="PEZZ01000012">
    <property type="protein sequence ID" value="PIS05295.1"/>
    <property type="molecule type" value="Genomic_DNA"/>
</dbReference>
<dbReference type="SMART" id="SM00858">
    <property type="entry name" value="SAF"/>
    <property type="match status" value="1"/>
</dbReference>
<organism evidence="2 3">
    <name type="scientific">Candidatus Buchananbacteria bacterium CG10_big_fil_rev_8_21_14_0_10_42_9</name>
    <dbReference type="NCBI Taxonomy" id="1974526"/>
    <lineage>
        <taxon>Bacteria</taxon>
        <taxon>Candidatus Buchananiibacteriota</taxon>
    </lineage>
</organism>